<dbReference type="VEuPathDB" id="CryptoDB:Cvel_27470"/>
<protein>
    <recommendedName>
        <fullName evidence="4">Ribosomal RNA large subunit methyltransferase K/L-like methyltransferase domain-containing protein</fullName>
    </recommendedName>
</protein>
<evidence type="ECO:0000256" key="1">
    <source>
        <dbReference type="ARBA" id="ARBA00022603"/>
    </source>
</evidence>
<feature type="compositionally biased region" description="Basic and acidic residues" evidence="3">
    <location>
        <begin position="105"/>
        <end position="115"/>
    </location>
</feature>
<dbReference type="GO" id="GO:0032259">
    <property type="term" value="P:methylation"/>
    <property type="evidence" value="ECO:0007669"/>
    <property type="project" value="UniProtKB-KW"/>
</dbReference>
<dbReference type="Gene3D" id="3.40.50.150">
    <property type="entry name" value="Vaccinia Virus protein VP39"/>
    <property type="match status" value="1"/>
</dbReference>
<keyword evidence="2" id="KW-0808">Transferase</keyword>
<dbReference type="GO" id="GO:0043527">
    <property type="term" value="C:tRNA methyltransferase complex"/>
    <property type="evidence" value="ECO:0007669"/>
    <property type="project" value="UniProtKB-ARBA"/>
</dbReference>
<feature type="domain" description="Ribosomal RNA large subunit methyltransferase K/L-like methyltransferase" evidence="4">
    <location>
        <begin position="338"/>
        <end position="477"/>
    </location>
</feature>
<feature type="region of interest" description="Disordered" evidence="3">
    <location>
        <begin position="87"/>
        <end position="115"/>
    </location>
</feature>
<gene>
    <name evidence="5" type="ORF">Cvel_27470</name>
</gene>
<organism evidence="5">
    <name type="scientific">Chromera velia CCMP2878</name>
    <dbReference type="NCBI Taxonomy" id="1169474"/>
    <lineage>
        <taxon>Eukaryota</taxon>
        <taxon>Sar</taxon>
        <taxon>Alveolata</taxon>
        <taxon>Colpodellida</taxon>
        <taxon>Chromeraceae</taxon>
        <taxon>Chromera</taxon>
    </lineage>
</organism>
<keyword evidence="1" id="KW-0489">Methyltransferase</keyword>
<sequence length="621" mass="67863">MCLKRALFSLLCVQHDVNGMMGTQGYPSRHALQAAFLGLRIRRRGAGLCSVTRRTRVPRSGGVRAMGVRLGECGQQLVSCLPACDPLSETENSRGVSEEESVGAEADRSESVGEGEKEKVSFPVVLHFRGFSKDLAGMVLRRSRASASSLAQLEFLLNAESVMDMETVQAFRFRDLPPPANTTRLAFLEGMGKGGREEKDSNEGLLRDVLGRCVLIESGFEAWGWGGSHSEAVKRSADRAFLISEEQKKKSWAARCRVIGVRRRDPRSVLGLYRETLKRLEGGVDLEKPELEVTILEEFTRGREKQILGEGLKAVMIGRRLAVGGGGGLPDKFNLRSRPYVSLTTMNPDVSFLMANLGGVVRGNRVLDPFCGSCSLLLPCAYFGAETFGLDADDSVLLGLASARRDQQKQIREAQEKGMRGSASSIGLPEISSNFVEKGLPVPRLFHAPIDKPPPEVAETFFDAIVTDPPYGLMAGRRGVAAEDGQGDGDGVCVPGSVSSLLQLASSNLKEGGRLVFFWPTFEGSPDGKLIDASRVLRSGGHGSILRSGRREERGEQEDVFIRGRESRFESPVGLLEREGLLDRWGLKFVAEVEQMMSAKWSRWLVVLEREREEGGKETAG</sequence>
<dbReference type="PANTHER" id="PTHR13370">
    <property type="entry name" value="RNA METHYLASE-RELATED"/>
    <property type="match status" value="1"/>
</dbReference>
<evidence type="ECO:0000259" key="4">
    <source>
        <dbReference type="Pfam" id="PF01170"/>
    </source>
</evidence>
<dbReference type="PROSITE" id="PS00092">
    <property type="entry name" value="N6_MTASE"/>
    <property type="match status" value="1"/>
</dbReference>
<dbReference type="InterPro" id="IPR002052">
    <property type="entry name" value="DNA_methylase_N6_adenine_CS"/>
</dbReference>
<accession>A0A0G4HHF0</accession>
<dbReference type="PRINTS" id="PR00507">
    <property type="entry name" value="N12N6MTFRASE"/>
</dbReference>
<dbReference type="InterPro" id="IPR029063">
    <property type="entry name" value="SAM-dependent_MTases_sf"/>
</dbReference>
<dbReference type="PhylomeDB" id="A0A0G4HHF0"/>
<dbReference type="SUPFAM" id="SSF53335">
    <property type="entry name" value="S-adenosyl-L-methionine-dependent methyltransferases"/>
    <property type="match status" value="1"/>
</dbReference>
<dbReference type="GO" id="GO:0005737">
    <property type="term" value="C:cytoplasm"/>
    <property type="evidence" value="ECO:0007669"/>
    <property type="project" value="TreeGrafter"/>
</dbReference>
<evidence type="ECO:0000256" key="2">
    <source>
        <dbReference type="ARBA" id="ARBA00022679"/>
    </source>
</evidence>
<dbReference type="GO" id="GO:0008168">
    <property type="term" value="F:methyltransferase activity"/>
    <property type="evidence" value="ECO:0007669"/>
    <property type="project" value="UniProtKB-KW"/>
</dbReference>
<dbReference type="PANTHER" id="PTHR13370:SF3">
    <property type="entry name" value="TRNA (GUANINE(10)-N2)-METHYLTRANSFERASE HOMOLOG"/>
    <property type="match status" value="1"/>
</dbReference>
<dbReference type="InterPro" id="IPR000241">
    <property type="entry name" value="RlmKL-like_Mtase"/>
</dbReference>
<evidence type="ECO:0000313" key="5">
    <source>
        <dbReference type="EMBL" id="CEM43352.1"/>
    </source>
</evidence>
<dbReference type="AlphaFoldDB" id="A0A0G4HHF0"/>
<dbReference type="EMBL" id="CDMZ01002663">
    <property type="protein sequence ID" value="CEM43352.1"/>
    <property type="molecule type" value="Genomic_DNA"/>
</dbReference>
<proteinExistence type="predicted"/>
<name>A0A0G4HHF0_9ALVE</name>
<dbReference type="GO" id="GO:0003676">
    <property type="term" value="F:nucleic acid binding"/>
    <property type="evidence" value="ECO:0007669"/>
    <property type="project" value="InterPro"/>
</dbReference>
<reference evidence="5" key="1">
    <citation type="submission" date="2014-11" db="EMBL/GenBank/DDBJ databases">
        <authorList>
            <person name="Otto D Thomas"/>
            <person name="Naeem Raeece"/>
        </authorList>
    </citation>
    <scope>NUCLEOTIDE SEQUENCE</scope>
</reference>
<dbReference type="Pfam" id="PF01170">
    <property type="entry name" value="UPF0020"/>
    <property type="match status" value="1"/>
</dbReference>
<evidence type="ECO:0000256" key="3">
    <source>
        <dbReference type="SAM" id="MobiDB-lite"/>
    </source>
</evidence>